<accession>A0A0F8VX31</accession>
<reference evidence="1" key="1">
    <citation type="journal article" date="2015" name="Nature">
        <title>Complex archaea that bridge the gap between prokaryotes and eukaryotes.</title>
        <authorList>
            <person name="Spang A."/>
            <person name="Saw J.H."/>
            <person name="Jorgensen S.L."/>
            <person name="Zaremba-Niedzwiedzka K."/>
            <person name="Martijn J."/>
            <person name="Lind A.E."/>
            <person name="van Eijk R."/>
            <person name="Schleper C."/>
            <person name="Guy L."/>
            <person name="Ettema T.J."/>
        </authorList>
    </citation>
    <scope>NUCLEOTIDE SEQUENCE</scope>
</reference>
<protein>
    <submittedName>
        <fullName evidence="1">Uncharacterized protein</fullName>
    </submittedName>
</protein>
<gene>
    <name evidence="1" type="ORF">LCGC14_3140150</name>
</gene>
<dbReference type="AlphaFoldDB" id="A0A0F8VX31"/>
<evidence type="ECO:0000313" key="1">
    <source>
        <dbReference type="EMBL" id="KKK48933.1"/>
    </source>
</evidence>
<sequence length="61" mass="6972">MRLLIVDKAGNVRKRLDVLGLSRNLKNGKIRVSLWGGQTKELSFSNADMLLERGIYDENRI</sequence>
<name>A0A0F8VX31_9ZZZZ</name>
<comment type="caution">
    <text evidence="1">The sequence shown here is derived from an EMBL/GenBank/DDBJ whole genome shotgun (WGS) entry which is preliminary data.</text>
</comment>
<organism evidence="1">
    <name type="scientific">marine sediment metagenome</name>
    <dbReference type="NCBI Taxonomy" id="412755"/>
    <lineage>
        <taxon>unclassified sequences</taxon>
        <taxon>metagenomes</taxon>
        <taxon>ecological metagenomes</taxon>
    </lineage>
</organism>
<proteinExistence type="predicted"/>
<dbReference type="EMBL" id="LAZR01068817">
    <property type="protein sequence ID" value="KKK48933.1"/>
    <property type="molecule type" value="Genomic_DNA"/>
</dbReference>